<gene>
    <name evidence="2" type="ORF">GCM10017576_04140</name>
</gene>
<name>A0A9W6H0J2_9MICO</name>
<dbReference type="EMBL" id="BSEJ01000001">
    <property type="protein sequence ID" value="GLJ60285.1"/>
    <property type="molecule type" value="Genomic_DNA"/>
</dbReference>
<sequence>MSGGSAKSGDAARRARMSVGWMAMTVLVDQAMWPAHGRLWAHLVSDESLAELHAFAAANDIPRRAFDRDHYDVPEDALPRLVAAGATAVSAHELTRALIASGLRVRARDRR</sequence>
<evidence type="ECO:0000259" key="1">
    <source>
        <dbReference type="Pfam" id="PF13223"/>
    </source>
</evidence>
<organism evidence="2 3">
    <name type="scientific">Microbacterium barkeri</name>
    <dbReference type="NCBI Taxonomy" id="33917"/>
    <lineage>
        <taxon>Bacteria</taxon>
        <taxon>Bacillati</taxon>
        <taxon>Actinomycetota</taxon>
        <taxon>Actinomycetes</taxon>
        <taxon>Micrococcales</taxon>
        <taxon>Microbacteriaceae</taxon>
        <taxon>Microbacterium</taxon>
    </lineage>
</organism>
<accession>A0A9W6H0J2</accession>
<dbReference type="AlphaFoldDB" id="A0A9W6H0J2"/>
<dbReference type="InterPro" id="IPR025109">
    <property type="entry name" value="DUF4031"/>
</dbReference>
<dbReference type="Proteomes" id="UP001142462">
    <property type="component" value="Unassembled WGS sequence"/>
</dbReference>
<feature type="domain" description="DUF4031" evidence="1">
    <location>
        <begin position="26"/>
        <end position="100"/>
    </location>
</feature>
<keyword evidence="3" id="KW-1185">Reference proteome</keyword>
<dbReference type="Pfam" id="PF13223">
    <property type="entry name" value="DUF4031"/>
    <property type="match status" value="1"/>
</dbReference>
<comment type="caution">
    <text evidence="2">The sequence shown here is derived from an EMBL/GenBank/DDBJ whole genome shotgun (WGS) entry which is preliminary data.</text>
</comment>
<evidence type="ECO:0000313" key="3">
    <source>
        <dbReference type="Proteomes" id="UP001142462"/>
    </source>
</evidence>
<protein>
    <recommendedName>
        <fullName evidence="1">DUF4031 domain-containing protein</fullName>
    </recommendedName>
</protein>
<proteinExistence type="predicted"/>
<reference evidence="2" key="1">
    <citation type="journal article" date="2014" name="Int. J. Syst. Evol. Microbiol.">
        <title>Complete genome sequence of Corynebacterium casei LMG S-19264T (=DSM 44701T), isolated from a smear-ripened cheese.</title>
        <authorList>
            <consortium name="US DOE Joint Genome Institute (JGI-PGF)"/>
            <person name="Walter F."/>
            <person name="Albersmeier A."/>
            <person name="Kalinowski J."/>
            <person name="Ruckert C."/>
        </authorList>
    </citation>
    <scope>NUCLEOTIDE SEQUENCE</scope>
    <source>
        <strain evidence="2">VKM Ac-1020</strain>
    </source>
</reference>
<reference evidence="2" key="2">
    <citation type="submission" date="2023-01" db="EMBL/GenBank/DDBJ databases">
        <authorList>
            <person name="Sun Q."/>
            <person name="Evtushenko L."/>
        </authorList>
    </citation>
    <scope>NUCLEOTIDE SEQUENCE</scope>
    <source>
        <strain evidence="2">VKM Ac-1020</strain>
    </source>
</reference>
<evidence type="ECO:0000313" key="2">
    <source>
        <dbReference type="EMBL" id="GLJ60285.1"/>
    </source>
</evidence>